<proteinExistence type="predicted"/>
<reference evidence="1 2" key="1">
    <citation type="journal article" date="2021" name="Commun. Biol.">
        <title>The genome of Shorea leprosula (Dipterocarpaceae) highlights the ecological relevance of drought in aseasonal tropical rainforests.</title>
        <authorList>
            <person name="Ng K.K.S."/>
            <person name="Kobayashi M.J."/>
            <person name="Fawcett J.A."/>
            <person name="Hatakeyama M."/>
            <person name="Paape T."/>
            <person name="Ng C.H."/>
            <person name="Ang C.C."/>
            <person name="Tnah L.H."/>
            <person name="Lee C.T."/>
            <person name="Nishiyama T."/>
            <person name="Sese J."/>
            <person name="O'Brien M.J."/>
            <person name="Copetti D."/>
            <person name="Mohd Noor M.I."/>
            <person name="Ong R.C."/>
            <person name="Putra M."/>
            <person name="Sireger I.Z."/>
            <person name="Indrioko S."/>
            <person name="Kosugi Y."/>
            <person name="Izuno A."/>
            <person name="Isagi Y."/>
            <person name="Lee S.L."/>
            <person name="Shimizu K.K."/>
        </authorList>
    </citation>
    <scope>NUCLEOTIDE SEQUENCE [LARGE SCALE GENOMIC DNA]</scope>
    <source>
        <strain evidence="1">214</strain>
    </source>
</reference>
<dbReference type="AlphaFoldDB" id="A0AAV5MRX8"/>
<comment type="caution">
    <text evidence="1">The sequence shown here is derived from an EMBL/GenBank/DDBJ whole genome shotgun (WGS) entry which is preliminary data.</text>
</comment>
<evidence type="ECO:0000313" key="2">
    <source>
        <dbReference type="Proteomes" id="UP001054252"/>
    </source>
</evidence>
<organism evidence="1 2">
    <name type="scientific">Rubroshorea leprosula</name>
    <dbReference type="NCBI Taxonomy" id="152421"/>
    <lineage>
        <taxon>Eukaryota</taxon>
        <taxon>Viridiplantae</taxon>
        <taxon>Streptophyta</taxon>
        <taxon>Embryophyta</taxon>
        <taxon>Tracheophyta</taxon>
        <taxon>Spermatophyta</taxon>
        <taxon>Magnoliopsida</taxon>
        <taxon>eudicotyledons</taxon>
        <taxon>Gunneridae</taxon>
        <taxon>Pentapetalae</taxon>
        <taxon>rosids</taxon>
        <taxon>malvids</taxon>
        <taxon>Malvales</taxon>
        <taxon>Dipterocarpaceae</taxon>
        <taxon>Rubroshorea</taxon>
    </lineage>
</organism>
<name>A0AAV5MRX8_9ROSI</name>
<dbReference type="Proteomes" id="UP001054252">
    <property type="component" value="Unassembled WGS sequence"/>
</dbReference>
<accession>A0AAV5MRX8</accession>
<keyword evidence="2" id="KW-1185">Reference proteome</keyword>
<evidence type="ECO:0000313" key="1">
    <source>
        <dbReference type="EMBL" id="GKV52305.1"/>
    </source>
</evidence>
<dbReference type="EMBL" id="BPVZ01000664">
    <property type="protein sequence ID" value="GKV52305.1"/>
    <property type="molecule type" value="Genomic_DNA"/>
</dbReference>
<sequence>MMIGAVQLGVLVACVVVLVPMAMAGWHLSRNKMLFLVNPGFWCRDDDRGNAIRGVGGVRRCFGAHGNGRMAFEQKQDALPREPRLLGSLGTRELGSS</sequence>
<evidence type="ECO:0008006" key="3">
    <source>
        <dbReference type="Google" id="ProtNLM"/>
    </source>
</evidence>
<protein>
    <recommendedName>
        <fullName evidence="3">Secreted protein</fullName>
    </recommendedName>
</protein>
<gene>
    <name evidence="1" type="ORF">SLEP1_g58894</name>
</gene>